<evidence type="ECO:0000313" key="7">
    <source>
        <dbReference type="EMBL" id="TFB47617.1"/>
    </source>
</evidence>
<evidence type="ECO:0000256" key="2">
    <source>
        <dbReference type="ARBA" id="ARBA00022840"/>
    </source>
</evidence>
<dbReference type="PROSITE" id="PS50901">
    <property type="entry name" value="FTSK"/>
    <property type="match status" value="1"/>
</dbReference>
<name>A0A4R8UE05_9MICO</name>
<protein>
    <recommendedName>
        <fullName evidence="6">FtsK domain-containing protein</fullName>
    </recommendedName>
</protein>
<gene>
    <name evidence="7" type="ORF">E3O23_14650</name>
</gene>
<keyword evidence="2 3" id="KW-0067">ATP-binding</keyword>
<feature type="region of interest" description="Disordered" evidence="4">
    <location>
        <begin position="799"/>
        <end position="824"/>
    </location>
</feature>
<proteinExistence type="predicted"/>
<dbReference type="Proteomes" id="UP000297866">
    <property type="component" value="Unassembled WGS sequence"/>
</dbReference>
<evidence type="ECO:0000313" key="8">
    <source>
        <dbReference type="Proteomes" id="UP000297866"/>
    </source>
</evidence>
<keyword evidence="5" id="KW-0812">Transmembrane</keyword>
<dbReference type="GO" id="GO:0005524">
    <property type="term" value="F:ATP binding"/>
    <property type="evidence" value="ECO:0007669"/>
    <property type="project" value="UniProtKB-UniRule"/>
</dbReference>
<evidence type="ECO:0000256" key="5">
    <source>
        <dbReference type="SAM" id="Phobius"/>
    </source>
</evidence>
<dbReference type="InterPro" id="IPR002543">
    <property type="entry name" value="FtsK_dom"/>
</dbReference>
<dbReference type="RefSeq" id="WP_134492246.1">
    <property type="nucleotide sequence ID" value="NZ_SOEZ01000071.1"/>
</dbReference>
<sequence>MNQPAEQFTLPIRAAAPPPVRFPLVASVAPLAAAGVIWAITGSAFSLVFAVLGPVIAVASMVDARRTRRSRLRTEARAYAEAAAALRADVAERHESLRRAAWARTPAVRTILAGAAEAGRWHRTHATTVVLGSGDVASGLRVDGPGDTADDRQLRRWAATLAAAPLAVDPRGGIGIIGRLPLTRAFARGLLIQLCFALPPDRCAVPDEPGAGWEWTAALPHAGAGPPAQAIVVAEATAPAAAASAPGPLLIALAETALELPPGCETIVRVHGPARAEIIASAAHAPGAAFRPELVSTEDAACFAARLREAALAIGLVGRRRPIPRSVTLADLDGLRTPQPGRGLDAVIGLGEDGEVSLDLVASGPHAIVGGTTGSGKSELLATWVAALASRYSPDQVTFLLVDFKGGATFGPLRVLPHCVGLITDLDAAEAERALRSLAAELRYREEALLSAGARDIGETEPTAALPRLVIVVDEFATMLDVFPGLHARFVDIAARGRSLGVHLILCTQRPSGVVRDALLANCSLRVSLRVNNRADSVAVIGTDAAAGLAPDQPGRCLVDAGAGSRACQVAVTGPGDLSAIADRFPAGPPARRPWLDPLPALVTLPALREGALRERDAGDREGYLLGLLDEPDRQRYRVARYLPERDGNLFVIGAAGSGKSAVLDALAAQEASGSARIEFLVPDVETAWDALERAHGELVAGASGPPRLLLLDDLDSLWARWEPEYRIAAAEMLAGLLRDGRAAGLHLVITAQRDAVLGGLPGLCQFTLLLRLPSRADHAAAGGDSALFDPSLPPGGGSWQGLRIQAPHPGPGPRPLGPSPPAPPILEDGGTLLVVSATPARAAGMLRSALEGRRAVVELAAPARGPLERIDVGEAGADAVFVGDAESWQAQWTLLAALRAHAAIVFDGCSLGEFRAISRRRELPPALAPGRGHAWLLRPDGTLGRVSLRAASPYP</sequence>
<keyword evidence="5" id="KW-0472">Membrane</keyword>
<evidence type="ECO:0000256" key="4">
    <source>
        <dbReference type="SAM" id="MobiDB-lite"/>
    </source>
</evidence>
<dbReference type="InterPro" id="IPR003593">
    <property type="entry name" value="AAA+_ATPase"/>
</dbReference>
<dbReference type="EMBL" id="SOEZ01000071">
    <property type="protein sequence ID" value="TFB47617.1"/>
    <property type="molecule type" value="Genomic_DNA"/>
</dbReference>
<evidence type="ECO:0000256" key="3">
    <source>
        <dbReference type="PROSITE-ProRule" id="PRU00289"/>
    </source>
</evidence>
<dbReference type="CDD" id="cd01127">
    <property type="entry name" value="TrwB_TraG_TraD_VirD4"/>
    <property type="match status" value="1"/>
</dbReference>
<keyword evidence="5" id="KW-1133">Transmembrane helix</keyword>
<feature type="binding site" evidence="3">
    <location>
        <begin position="371"/>
        <end position="378"/>
    </location>
    <ligand>
        <name>ATP</name>
        <dbReference type="ChEBI" id="CHEBI:30616"/>
    </ligand>
</feature>
<dbReference type="InterPro" id="IPR027417">
    <property type="entry name" value="P-loop_NTPase"/>
</dbReference>
<keyword evidence="8" id="KW-1185">Reference proteome</keyword>
<reference evidence="7 8" key="1">
    <citation type="submission" date="2019-03" db="EMBL/GenBank/DDBJ databases">
        <title>Genomics of glacier-inhabiting Cryobacterium strains.</title>
        <authorList>
            <person name="Liu Q."/>
            <person name="Xin Y.-H."/>
        </authorList>
    </citation>
    <scope>NUCLEOTIDE SEQUENCE [LARGE SCALE GENOMIC DNA]</scope>
    <source>
        <strain evidence="7 8">Sr47</strain>
    </source>
</reference>
<organism evidence="7 8">
    <name type="scientific">Cryobacterium tagatosivorans</name>
    <dbReference type="NCBI Taxonomy" id="1259199"/>
    <lineage>
        <taxon>Bacteria</taxon>
        <taxon>Bacillati</taxon>
        <taxon>Actinomycetota</taxon>
        <taxon>Actinomycetes</taxon>
        <taxon>Micrococcales</taxon>
        <taxon>Microbacteriaceae</taxon>
        <taxon>Cryobacterium</taxon>
    </lineage>
</organism>
<feature type="transmembrane region" description="Helical" evidence="5">
    <location>
        <begin position="46"/>
        <end position="64"/>
    </location>
</feature>
<dbReference type="Gene3D" id="3.40.50.300">
    <property type="entry name" value="P-loop containing nucleotide triphosphate hydrolases"/>
    <property type="match status" value="3"/>
</dbReference>
<feature type="compositionally biased region" description="Pro residues" evidence="4">
    <location>
        <begin position="809"/>
        <end position="824"/>
    </location>
</feature>
<dbReference type="OrthoDB" id="9807790at2"/>
<dbReference type="SMART" id="SM00382">
    <property type="entry name" value="AAA"/>
    <property type="match status" value="2"/>
</dbReference>
<dbReference type="PANTHER" id="PTHR22683">
    <property type="entry name" value="SPORULATION PROTEIN RELATED"/>
    <property type="match status" value="1"/>
</dbReference>
<keyword evidence="1 3" id="KW-0547">Nucleotide-binding</keyword>
<feature type="domain" description="FtsK" evidence="6">
    <location>
        <begin position="353"/>
        <end position="538"/>
    </location>
</feature>
<dbReference type="AlphaFoldDB" id="A0A4R8UE05"/>
<evidence type="ECO:0000259" key="6">
    <source>
        <dbReference type="PROSITE" id="PS50901"/>
    </source>
</evidence>
<evidence type="ECO:0000256" key="1">
    <source>
        <dbReference type="ARBA" id="ARBA00022741"/>
    </source>
</evidence>
<dbReference type="InterPro" id="IPR050206">
    <property type="entry name" value="FtsK/SpoIIIE/SftA"/>
</dbReference>
<dbReference type="SUPFAM" id="SSF52540">
    <property type="entry name" value="P-loop containing nucleoside triphosphate hydrolases"/>
    <property type="match status" value="2"/>
</dbReference>
<comment type="caution">
    <text evidence="7">The sequence shown here is derived from an EMBL/GenBank/DDBJ whole genome shotgun (WGS) entry which is preliminary data.</text>
</comment>
<dbReference type="GO" id="GO:0003677">
    <property type="term" value="F:DNA binding"/>
    <property type="evidence" value="ECO:0007669"/>
    <property type="project" value="InterPro"/>
</dbReference>
<dbReference type="PANTHER" id="PTHR22683:SF1">
    <property type="entry name" value="TYPE VII SECRETION SYSTEM PROTEIN ESSC"/>
    <property type="match status" value="1"/>
</dbReference>
<accession>A0A4R8UE05</accession>
<dbReference type="Pfam" id="PF01580">
    <property type="entry name" value="FtsK_SpoIIIE"/>
    <property type="match status" value="1"/>
</dbReference>